<dbReference type="SUPFAM" id="SSF109604">
    <property type="entry name" value="HD-domain/PDEase-like"/>
    <property type="match status" value="1"/>
</dbReference>
<dbReference type="AlphaFoldDB" id="A0A0R3RKG2"/>
<feature type="region of interest" description="Disordered" evidence="3">
    <location>
        <begin position="39"/>
        <end position="97"/>
    </location>
</feature>
<name>A0A0R3RKG2_9BILA</name>
<dbReference type="GO" id="GO:0046872">
    <property type="term" value="F:metal ion binding"/>
    <property type="evidence" value="ECO:0007669"/>
    <property type="project" value="UniProtKB-KW"/>
</dbReference>
<dbReference type="InterPro" id="IPR036971">
    <property type="entry name" value="PDEase_catalytic_dom_sf"/>
</dbReference>
<dbReference type="STRING" id="1147741.A0A0R3RKG2"/>
<sequence>MIDNKLSSQFFFHLANKASKPRLSSITFSTVTSATGLPTIAAEPSRPRSSSYWKQPDRESSKGGASPENKYYLQPPSSSTPITDTSTLSDEEKQKEDTVLIRTSKNNRNAQDDEVDVNVVAGTSLEQIDDAVIRTSDGTSYSCPQLNSDNELARIAEWGFPIFHFAERHPTTTLSRIAYSIFRGHGLFQIFKLSPNKFFNFFHSLECGYWDIPYHNRIHAADVLHGCYYLTCHPVCAFLGSPTGSPESSISIADNSPLPLSSSMSTLEVCLVKFILIYFIS</sequence>
<accession>A0A0R3RKG2</accession>
<keyword evidence="2" id="KW-0378">Hydrolase</keyword>
<evidence type="ECO:0000256" key="2">
    <source>
        <dbReference type="ARBA" id="ARBA00022801"/>
    </source>
</evidence>
<dbReference type="WBParaSite" id="EEL_0000197101-mRNA-1">
    <property type="protein sequence ID" value="EEL_0000197101-mRNA-1"/>
    <property type="gene ID" value="EEL_0000197101"/>
</dbReference>
<evidence type="ECO:0000313" key="5">
    <source>
        <dbReference type="Proteomes" id="UP000050640"/>
    </source>
</evidence>
<dbReference type="InterPro" id="IPR002073">
    <property type="entry name" value="PDEase_catalytic_dom"/>
</dbReference>
<evidence type="ECO:0000313" key="6">
    <source>
        <dbReference type="WBParaSite" id="EEL_0000197101-mRNA-1"/>
    </source>
</evidence>
<protein>
    <submittedName>
        <fullName evidence="6">PDEase domain-containing protein</fullName>
    </submittedName>
</protein>
<dbReference type="Proteomes" id="UP000050640">
    <property type="component" value="Unplaced"/>
</dbReference>
<proteinExistence type="predicted"/>
<dbReference type="PANTHER" id="PTHR11347">
    <property type="entry name" value="CYCLIC NUCLEOTIDE PHOSPHODIESTERASE"/>
    <property type="match status" value="1"/>
</dbReference>
<reference evidence="6" key="1">
    <citation type="submission" date="2017-02" db="UniProtKB">
        <authorList>
            <consortium name="WormBaseParasite"/>
        </authorList>
    </citation>
    <scope>IDENTIFICATION</scope>
</reference>
<dbReference type="GO" id="GO:0004114">
    <property type="term" value="F:3',5'-cyclic-nucleotide phosphodiesterase activity"/>
    <property type="evidence" value="ECO:0007669"/>
    <property type="project" value="InterPro"/>
</dbReference>
<evidence type="ECO:0000256" key="3">
    <source>
        <dbReference type="SAM" id="MobiDB-lite"/>
    </source>
</evidence>
<evidence type="ECO:0000259" key="4">
    <source>
        <dbReference type="PROSITE" id="PS51845"/>
    </source>
</evidence>
<evidence type="ECO:0000256" key="1">
    <source>
        <dbReference type="ARBA" id="ARBA00022723"/>
    </source>
</evidence>
<feature type="domain" description="PDEase" evidence="4">
    <location>
        <begin position="121"/>
        <end position="281"/>
    </location>
</feature>
<dbReference type="Gene3D" id="1.10.1300.10">
    <property type="entry name" value="3'5'-cyclic nucleotide phosphodiesterase, catalytic domain"/>
    <property type="match status" value="1"/>
</dbReference>
<dbReference type="PROSITE" id="PS51845">
    <property type="entry name" value="PDEASE_I_2"/>
    <property type="match status" value="1"/>
</dbReference>
<keyword evidence="5" id="KW-1185">Reference proteome</keyword>
<organism evidence="5 6">
    <name type="scientific">Elaeophora elaphi</name>
    <dbReference type="NCBI Taxonomy" id="1147741"/>
    <lineage>
        <taxon>Eukaryota</taxon>
        <taxon>Metazoa</taxon>
        <taxon>Ecdysozoa</taxon>
        <taxon>Nematoda</taxon>
        <taxon>Chromadorea</taxon>
        <taxon>Rhabditida</taxon>
        <taxon>Spirurina</taxon>
        <taxon>Spiruromorpha</taxon>
        <taxon>Filarioidea</taxon>
        <taxon>Onchocercidae</taxon>
        <taxon>Elaeophora</taxon>
    </lineage>
</organism>
<dbReference type="GO" id="GO:0007165">
    <property type="term" value="P:signal transduction"/>
    <property type="evidence" value="ECO:0007669"/>
    <property type="project" value="InterPro"/>
</dbReference>
<feature type="compositionally biased region" description="Low complexity" evidence="3">
    <location>
        <begin position="75"/>
        <end position="87"/>
    </location>
</feature>
<keyword evidence="1" id="KW-0479">Metal-binding</keyword>